<dbReference type="InterPro" id="IPR036513">
    <property type="entry name" value="STAS_dom_sf"/>
</dbReference>
<gene>
    <name evidence="4" type="ORF">GCM10011609_33080</name>
</gene>
<evidence type="ECO:0000313" key="4">
    <source>
        <dbReference type="EMBL" id="GGM92980.1"/>
    </source>
</evidence>
<dbReference type="Pfam" id="PF01740">
    <property type="entry name" value="STAS"/>
    <property type="match status" value="1"/>
</dbReference>
<dbReference type="InterPro" id="IPR002645">
    <property type="entry name" value="STAS_dom"/>
</dbReference>
<evidence type="ECO:0000256" key="1">
    <source>
        <dbReference type="ARBA" id="ARBA00009013"/>
    </source>
</evidence>
<dbReference type="EMBL" id="BMNC01000004">
    <property type="protein sequence ID" value="GGM92980.1"/>
    <property type="molecule type" value="Genomic_DNA"/>
</dbReference>
<dbReference type="InterPro" id="IPR003658">
    <property type="entry name" value="Anti-sigma_ant"/>
</dbReference>
<dbReference type="PANTHER" id="PTHR33495">
    <property type="entry name" value="ANTI-SIGMA FACTOR ANTAGONIST TM_1081-RELATED-RELATED"/>
    <property type="match status" value="1"/>
</dbReference>
<name>A0ABQ2HVN4_9PSEU</name>
<protein>
    <recommendedName>
        <fullName evidence="2">Anti-sigma factor antagonist</fullName>
    </recommendedName>
</protein>
<dbReference type="PROSITE" id="PS50801">
    <property type="entry name" value="STAS"/>
    <property type="match status" value="1"/>
</dbReference>
<feature type="domain" description="STAS" evidence="3">
    <location>
        <begin position="20"/>
        <end position="121"/>
    </location>
</feature>
<organism evidence="4 5">
    <name type="scientific">Lentzea pudingi</name>
    <dbReference type="NCBI Taxonomy" id="1789439"/>
    <lineage>
        <taxon>Bacteria</taxon>
        <taxon>Bacillati</taxon>
        <taxon>Actinomycetota</taxon>
        <taxon>Actinomycetes</taxon>
        <taxon>Pseudonocardiales</taxon>
        <taxon>Pseudonocardiaceae</taxon>
        <taxon>Lentzea</taxon>
    </lineage>
</organism>
<sequence length="121" mass="12662">MTEPAPSVQPISVGISQVGDQVSVASIAGEIDMLTEAVVRDAVRCQLAAKPRLLVLDLTEVGFMASSGLDLILQIQARALEQGTRLSVVANQGSVRRLLSVSGVDTAVDLHHDLGSALRSC</sequence>
<keyword evidence="5" id="KW-1185">Reference proteome</keyword>
<evidence type="ECO:0000256" key="2">
    <source>
        <dbReference type="RuleBase" id="RU003749"/>
    </source>
</evidence>
<comment type="similarity">
    <text evidence="1 2">Belongs to the anti-sigma-factor antagonist family.</text>
</comment>
<comment type="caution">
    <text evidence="4">The sequence shown here is derived from an EMBL/GenBank/DDBJ whole genome shotgun (WGS) entry which is preliminary data.</text>
</comment>
<dbReference type="PANTHER" id="PTHR33495:SF13">
    <property type="entry name" value="ANTI-SIGMA-F FACTOR ANTAGONIST RSFB"/>
    <property type="match status" value="1"/>
</dbReference>
<dbReference type="Gene3D" id="3.30.750.24">
    <property type="entry name" value="STAS domain"/>
    <property type="match status" value="1"/>
</dbReference>
<dbReference type="SUPFAM" id="SSF52091">
    <property type="entry name" value="SpoIIaa-like"/>
    <property type="match status" value="1"/>
</dbReference>
<dbReference type="NCBIfam" id="TIGR00377">
    <property type="entry name" value="ant_ant_sig"/>
    <property type="match status" value="1"/>
</dbReference>
<evidence type="ECO:0000313" key="5">
    <source>
        <dbReference type="Proteomes" id="UP000597656"/>
    </source>
</evidence>
<reference evidence="5" key="1">
    <citation type="journal article" date="2019" name="Int. J. Syst. Evol. Microbiol.">
        <title>The Global Catalogue of Microorganisms (GCM) 10K type strain sequencing project: providing services to taxonomists for standard genome sequencing and annotation.</title>
        <authorList>
            <consortium name="The Broad Institute Genomics Platform"/>
            <consortium name="The Broad Institute Genome Sequencing Center for Infectious Disease"/>
            <person name="Wu L."/>
            <person name="Ma J."/>
        </authorList>
    </citation>
    <scope>NUCLEOTIDE SEQUENCE [LARGE SCALE GENOMIC DNA]</scope>
    <source>
        <strain evidence="5">CGMCC 4.7319</strain>
    </source>
</reference>
<dbReference type="CDD" id="cd07043">
    <property type="entry name" value="STAS_anti-anti-sigma_factors"/>
    <property type="match status" value="1"/>
</dbReference>
<accession>A0ABQ2HVN4</accession>
<dbReference type="Proteomes" id="UP000597656">
    <property type="component" value="Unassembled WGS sequence"/>
</dbReference>
<proteinExistence type="inferred from homology"/>
<evidence type="ECO:0000259" key="3">
    <source>
        <dbReference type="PROSITE" id="PS50801"/>
    </source>
</evidence>